<accession>A0AAV6IJK2</accession>
<keyword evidence="4" id="KW-1185">Reference proteome</keyword>
<dbReference type="EMBL" id="JACTNZ010000010">
    <property type="protein sequence ID" value="KAG5527484.1"/>
    <property type="molecule type" value="Genomic_DNA"/>
</dbReference>
<proteinExistence type="predicted"/>
<evidence type="ECO:0000313" key="4">
    <source>
        <dbReference type="Proteomes" id="UP000823749"/>
    </source>
</evidence>
<sequence>MILSFWFVTLPICLILIGAILTYLDPPWFGLIGDPSSFMAEASSSSTIVPDFDPNSYDPLPHEFKPTGLKLHKLKTVVHDDDVVLREPDTHFSVYNREIWSYEFLGMFVPQNEYPDPMVIPRGLKWMRDSKGRKEGARDLVAYRAFLDQLQEDQVTQIVEWDVWAEIEEKASEDLLRSRVANGRRILLEGPFCREWYLGERVVRQSLGYGAFRVPKSIPQLSSRKLAKDDLIEWLEGHDAVAFLEEEGKDYGEYKTQWLMGPLGASSAESGRRQGLRARAMPTAVARGRGSEVQKRSRRAKLPKLPRRVSYTLDSGYVKCIDLPDPRSGMYCLPSNVEQVSREYAEACLRTIASLEVVIRRQAIAAHASALHVPQGTSLVRPVQGSRATSSTADQGIIVSSDGDDDEEETGSEEEDEEEDSKSGSSGSEPLGSEDTDNVTLSAMTRKTSKKYSRQDMTSRLPLKRQRKK</sequence>
<keyword evidence="2" id="KW-0472">Membrane</keyword>
<dbReference type="AlphaFoldDB" id="A0AAV6IJK2"/>
<keyword evidence="2" id="KW-0812">Transmembrane</keyword>
<feature type="region of interest" description="Disordered" evidence="1">
    <location>
        <begin position="278"/>
        <end position="300"/>
    </location>
</feature>
<reference evidence="3" key="1">
    <citation type="submission" date="2020-08" db="EMBL/GenBank/DDBJ databases">
        <title>Plant Genome Project.</title>
        <authorList>
            <person name="Zhang R.-G."/>
        </authorList>
    </citation>
    <scope>NUCLEOTIDE SEQUENCE</scope>
    <source>
        <strain evidence="3">WSP0</strain>
        <tissue evidence="3">Leaf</tissue>
    </source>
</reference>
<gene>
    <name evidence="3" type="ORF">RHGRI_028397</name>
</gene>
<organism evidence="3 4">
    <name type="scientific">Rhododendron griersonianum</name>
    <dbReference type="NCBI Taxonomy" id="479676"/>
    <lineage>
        <taxon>Eukaryota</taxon>
        <taxon>Viridiplantae</taxon>
        <taxon>Streptophyta</taxon>
        <taxon>Embryophyta</taxon>
        <taxon>Tracheophyta</taxon>
        <taxon>Spermatophyta</taxon>
        <taxon>Magnoliopsida</taxon>
        <taxon>eudicotyledons</taxon>
        <taxon>Gunneridae</taxon>
        <taxon>Pentapetalae</taxon>
        <taxon>asterids</taxon>
        <taxon>Ericales</taxon>
        <taxon>Ericaceae</taxon>
        <taxon>Ericoideae</taxon>
        <taxon>Rhodoreae</taxon>
        <taxon>Rhododendron</taxon>
    </lineage>
</organism>
<evidence type="ECO:0000256" key="2">
    <source>
        <dbReference type="SAM" id="Phobius"/>
    </source>
</evidence>
<evidence type="ECO:0000256" key="1">
    <source>
        <dbReference type="SAM" id="MobiDB-lite"/>
    </source>
</evidence>
<name>A0AAV6IJK2_9ERIC</name>
<protein>
    <submittedName>
        <fullName evidence="3">Uncharacterized protein</fullName>
    </submittedName>
</protein>
<comment type="caution">
    <text evidence="3">The sequence shown here is derived from an EMBL/GenBank/DDBJ whole genome shotgun (WGS) entry which is preliminary data.</text>
</comment>
<dbReference type="Proteomes" id="UP000823749">
    <property type="component" value="Chromosome 10"/>
</dbReference>
<evidence type="ECO:0000313" key="3">
    <source>
        <dbReference type="EMBL" id="KAG5527484.1"/>
    </source>
</evidence>
<feature type="compositionally biased region" description="Acidic residues" evidence="1">
    <location>
        <begin position="402"/>
        <end position="420"/>
    </location>
</feature>
<feature type="region of interest" description="Disordered" evidence="1">
    <location>
        <begin position="382"/>
        <end position="469"/>
    </location>
</feature>
<keyword evidence="2" id="KW-1133">Transmembrane helix</keyword>
<feature type="transmembrane region" description="Helical" evidence="2">
    <location>
        <begin position="6"/>
        <end position="24"/>
    </location>
</feature>